<keyword evidence="2" id="KW-0378">Hydrolase</keyword>
<dbReference type="RefSeq" id="WP_147851503.1">
    <property type="nucleotide sequence ID" value="NZ_VDUZ01000058.1"/>
</dbReference>
<dbReference type="Pfam" id="PF03009">
    <property type="entry name" value="GDPD"/>
    <property type="match status" value="1"/>
</dbReference>
<dbReference type="EC" id="3.1.4.46" evidence="2"/>
<comment type="caution">
    <text evidence="2">The sequence shown here is derived from an EMBL/GenBank/DDBJ whole genome shotgun (WGS) entry which is preliminary data.</text>
</comment>
<evidence type="ECO:0000313" key="3">
    <source>
        <dbReference type="Proteomes" id="UP000321638"/>
    </source>
</evidence>
<dbReference type="GO" id="GO:0006629">
    <property type="term" value="P:lipid metabolic process"/>
    <property type="evidence" value="ECO:0007669"/>
    <property type="project" value="InterPro"/>
</dbReference>
<evidence type="ECO:0000259" key="1">
    <source>
        <dbReference type="PROSITE" id="PS51704"/>
    </source>
</evidence>
<protein>
    <submittedName>
        <fullName evidence="2">Glycerophosphodiester phosphodiesterase</fullName>
        <ecNumber evidence="2">3.1.4.46</ecNumber>
    </submittedName>
</protein>
<dbReference type="InterPro" id="IPR030395">
    <property type="entry name" value="GP_PDE_dom"/>
</dbReference>
<dbReference type="EMBL" id="VDUZ01000058">
    <property type="protein sequence ID" value="TXL70481.1"/>
    <property type="molecule type" value="Genomic_DNA"/>
</dbReference>
<dbReference type="NCBIfam" id="NF006989">
    <property type="entry name" value="PRK09454.1"/>
    <property type="match status" value="1"/>
</dbReference>
<organism evidence="2 3">
    <name type="scientific">Vineibacter terrae</name>
    <dbReference type="NCBI Taxonomy" id="2586908"/>
    <lineage>
        <taxon>Bacteria</taxon>
        <taxon>Pseudomonadati</taxon>
        <taxon>Pseudomonadota</taxon>
        <taxon>Alphaproteobacteria</taxon>
        <taxon>Hyphomicrobiales</taxon>
        <taxon>Vineibacter</taxon>
    </lineage>
</organism>
<dbReference type="PANTHER" id="PTHR46211:SF1">
    <property type="entry name" value="GLYCEROPHOSPHODIESTER PHOSPHODIESTERASE, CYTOPLASMIC"/>
    <property type="match status" value="1"/>
</dbReference>
<dbReference type="Gene3D" id="3.20.20.190">
    <property type="entry name" value="Phosphatidylinositol (PI) phosphodiesterase"/>
    <property type="match status" value="1"/>
</dbReference>
<gene>
    <name evidence="2" type="primary">ugpQ</name>
    <name evidence="2" type="ORF">FHP25_34205</name>
</gene>
<accession>A0A5C8PBP9</accession>
<dbReference type="PROSITE" id="PS51704">
    <property type="entry name" value="GP_PDE"/>
    <property type="match status" value="1"/>
</dbReference>
<dbReference type="SUPFAM" id="SSF51695">
    <property type="entry name" value="PLC-like phosphodiesterases"/>
    <property type="match status" value="1"/>
</dbReference>
<evidence type="ECO:0000313" key="2">
    <source>
        <dbReference type="EMBL" id="TXL70481.1"/>
    </source>
</evidence>
<dbReference type="AlphaFoldDB" id="A0A5C8PBP9"/>
<dbReference type="Proteomes" id="UP000321638">
    <property type="component" value="Unassembled WGS sequence"/>
</dbReference>
<proteinExistence type="predicted"/>
<name>A0A5C8PBP9_9HYPH</name>
<dbReference type="PANTHER" id="PTHR46211">
    <property type="entry name" value="GLYCEROPHOSPHORYL DIESTER PHOSPHODIESTERASE"/>
    <property type="match status" value="1"/>
</dbReference>
<sequence>MSLPSLSLPRLIGHRGAAAYAPENTLSSLREARRRGAPWVEFDVNLSADDVPLLMHDARLTRTTGLDQPVAATSWADIERLDAGAWMGAAFAGERVPSLEKAIAALAALGLGANVEIKPSPGREDEVARAVVAMLRRLWPAHLPTPLLSSFKDAALAAARDAAPELPRAILIDELQDDWRDRAQAVAAVGVNTNGGKLAVARAAAVKAAGYKLSVYTINDPALARDLVAMGVDCVITDVPDIIAAAIG</sequence>
<reference evidence="2 3" key="1">
    <citation type="submission" date="2019-06" db="EMBL/GenBank/DDBJ databases">
        <title>New taxonomy in bacterial strain CC-CFT640, isolated from vineyard.</title>
        <authorList>
            <person name="Lin S.-Y."/>
            <person name="Tsai C.-F."/>
            <person name="Young C.-C."/>
        </authorList>
    </citation>
    <scope>NUCLEOTIDE SEQUENCE [LARGE SCALE GENOMIC DNA]</scope>
    <source>
        <strain evidence="2 3">CC-CFT640</strain>
    </source>
</reference>
<keyword evidence="3" id="KW-1185">Reference proteome</keyword>
<feature type="domain" description="GP-PDE" evidence="1">
    <location>
        <begin position="9"/>
        <end position="247"/>
    </location>
</feature>
<dbReference type="GO" id="GO:0008889">
    <property type="term" value="F:glycerophosphodiester phosphodiesterase activity"/>
    <property type="evidence" value="ECO:0007669"/>
    <property type="project" value="UniProtKB-EC"/>
</dbReference>
<dbReference type="InterPro" id="IPR017946">
    <property type="entry name" value="PLC-like_Pdiesterase_TIM-brl"/>
</dbReference>
<dbReference type="OrthoDB" id="9787897at2"/>